<keyword evidence="4" id="KW-1185">Reference proteome</keyword>
<evidence type="ECO:0000313" key="3">
    <source>
        <dbReference type="EMBL" id="TKA26874.1"/>
    </source>
</evidence>
<dbReference type="InterPro" id="IPR012337">
    <property type="entry name" value="RNaseH-like_sf"/>
</dbReference>
<feature type="domain" description="Gfd2/YDR514C-like C-terminal" evidence="2">
    <location>
        <begin position="41"/>
        <end position="234"/>
    </location>
</feature>
<dbReference type="Proteomes" id="UP000308549">
    <property type="component" value="Unassembled WGS sequence"/>
</dbReference>
<gene>
    <name evidence="3" type="ORF">B0A50_04320</name>
</gene>
<feature type="compositionally biased region" description="Basic and acidic residues" evidence="1">
    <location>
        <begin position="320"/>
        <end position="329"/>
    </location>
</feature>
<dbReference type="SUPFAM" id="SSF53098">
    <property type="entry name" value="Ribonuclease H-like"/>
    <property type="match status" value="1"/>
</dbReference>
<evidence type="ECO:0000256" key="1">
    <source>
        <dbReference type="SAM" id="MobiDB-lite"/>
    </source>
</evidence>
<accession>A0A4U0TX27</accession>
<dbReference type="Pfam" id="PF21762">
    <property type="entry name" value="DEDDh_C"/>
    <property type="match status" value="1"/>
</dbReference>
<name>A0A4U0TX27_9PEZI</name>
<organism evidence="3 4">
    <name type="scientific">Salinomyces thailandicus</name>
    <dbReference type="NCBI Taxonomy" id="706561"/>
    <lineage>
        <taxon>Eukaryota</taxon>
        <taxon>Fungi</taxon>
        <taxon>Dikarya</taxon>
        <taxon>Ascomycota</taxon>
        <taxon>Pezizomycotina</taxon>
        <taxon>Dothideomycetes</taxon>
        <taxon>Dothideomycetidae</taxon>
        <taxon>Mycosphaerellales</taxon>
        <taxon>Teratosphaeriaceae</taxon>
        <taxon>Salinomyces</taxon>
    </lineage>
</organism>
<evidence type="ECO:0000313" key="4">
    <source>
        <dbReference type="Proteomes" id="UP000308549"/>
    </source>
</evidence>
<dbReference type="PANTHER" id="PTHR28083">
    <property type="entry name" value="GOOD FOR FULL DBP5 ACTIVITY PROTEIN 2"/>
    <property type="match status" value="1"/>
</dbReference>
<feature type="compositionally biased region" description="Basic residues" evidence="1">
    <location>
        <begin position="307"/>
        <end position="319"/>
    </location>
</feature>
<dbReference type="InterPro" id="IPR036397">
    <property type="entry name" value="RNaseH_sf"/>
</dbReference>
<dbReference type="GO" id="GO:0003676">
    <property type="term" value="F:nucleic acid binding"/>
    <property type="evidence" value="ECO:0007669"/>
    <property type="project" value="InterPro"/>
</dbReference>
<reference evidence="3 4" key="1">
    <citation type="submission" date="2017-03" db="EMBL/GenBank/DDBJ databases">
        <title>Genomes of endolithic fungi from Antarctica.</title>
        <authorList>
            <person name="Coleine C."/>
            <person name="Masonjones S."/>
            <person name="Stajich J.E."/>
        </authorList>
    </citation>
    <scope>NUCLEOTIDE SEQUENCE [LARGE SCALE GENOMIC DNA]</scope>
    <source>
        <strain evidence="3 4">CCFEE 6315</strain>
    </source>
</reference>
<feature type="compositionally biased region" description="Basic and acidic residues" evidence="1">
    <location>
        <begin position="290"/>
        <end position="303"/>
    </location>
</feature>
<dbReference type="InterPro" id="IPR040151">
    <property type="entry name" value="Gfd2/YDR514C-like"/>
</dbReference>
<dbReference type="OrthoDB" id="5953249at2759"/>
<dbReference type="GO" id="GO:0005634">
    <property type="term" value="C:nucleus"/>
    <property type="evidence" value="ECO:0007669"/>
    <property type="project" value="TreeGrafter"/>
</dbReference>
<evidence type="ECO:0000259" key="2">
    <source>
        <dbReference type="Pfam" id="PF21762"/>
    </source>
</evidence>
<protein>
    <recommendedName>
        <fullName evidence="2">Gfd2/YDR514C-like C-terminal domain-containing protein</fullName>
    </recommendedName>
</protein>
<sequence>MAKTKKPDVANQASQQQLRAVQQMLGLMPDSTSKRPLPDVVFICIDCEAFEHSQSQITEIGVAVLDTRDLTGLSGSDEMVTWFAKMKYAHYRPVEYSHLRNNNFIKGCPEQFNFGPTTWVKLADVKHVLRRAFFDPSKLDQAGLLDTPVGDKARRVVYVAHGASSDTAYMKQVGFNLAADANVAKTIDTQTIYGGSKKHPVGLHRMLLSLNIEPTNLHNAGNDAAYTLQAMVSMALKDHKNAGSIALDIPKFAGKLPPPKFHPRVAPQVWAGTAVRPEGGSEMPAQSVEEGPRIRWIPKHEKGTALQRRRHKQAVRHGRQAQEDRQKKG</sequence>
<feature type="region of interest" description="Disordered" evidence="1">
    <location>
        <begin position="275"/>
        <end position="329"/>
    </location>
</feature>
<dbReference type="InterPro" id="IPR048519">
    <property type="entry name" value="Gfd2/YDR514C-like_C"/>
</dbReference>
<dbReference type="Gene3D" id="3.30.420.10">
    <property type="entry name" value="Ribonuclease H-like superfamily/Ribonuclease H"/>
    <property type="match status" value="1"/>
</dbReference>
<comment type="caution">
    <text evidence="3">The sequence shown here is derived from an EMBL/GenBank/DDBJ whole genome shotgun (WGS) entry which is preliminary data.</text>
</comment>
<proteinExistence type="predicted"/>
<dbReference type="EMBL" id="NAJL01000026">
    <property type="protein sequence ID" value="TKA26874.1"/>
    <property type="molecule type" value="Genomic_DNA"/>
</dbReference>
<dbReference type="PANTHER" id="PTHR28083:SF1">
    <property type="entry name" value="GOOD FOR FULL DBP5 ACTIVITY PROTEIN 2"/>
    <property type="match status" value="1"/>
</dbReference>
<dbReference type="AlphaFoldDB" id="A0A4U0TX27"/>